<dbReference type="AlphaFoldDB" id="A0AAJ1UWK5"/>
<evidence type="ECO:0000313" key="15">
    <source>
        <dbReference type="Proteomes" id="UP001224428"/>
    </source>
</evidence>
<dbReference type="SUPFAM" id="SSF52540">
    <property type="entry name" value="P-loop containing nucleoside triphosphate hydrolases"/>
    <property type="match status" value="1"/>
</dbReference>
<dbReference type="GO" id="GO:0004527">
    <property type="term" value="F:exonuclease activity"/>
    <property type="evidence" value="ECO:0007669"/>
    <property type="project" value="UniProtKB-KW"/>
</dbReference>
<proteinExistence type="inferred from homology"/>
<comment type="catalytic activity">
    <reaction evidence="8">
        <text>Couples ATP hydrolysis with the unwinding of duplex DNA by translocating in the 3'-5' direction.</text>
        <dbReference type="EC" id="5.6.2.4"/>
    </reaction>
</comment>
<accession>A0AAJ1UWK5</accession>
<comment type="caution">
    <text evidence="14">The sequence shown here is derived from an EMBL/GenBank/DDBJ whole genome shotgun (WGS) entry which is preliminary data.</text>
</comment>
<dbReference type="InterPro" id="IPR014016">
    <property type="entry name" value="UvrD-like_ATP-bd"/>
</dbReference>
<keyword evidence="2 11" id="KW-0547">Nucleotide-binding</keyword>
<dbReference type="PROSITE" id="PS51217">
    <property type="entry name" value="UVRD_HELICASE_CTER"/>
    <property type="match status" value="1"/>
</dbReference>
<keyword evidence="7" id="KW-0413">Isomerase</keyword>
<dbReference type="PANTHER" id="PTHR11070">
    <property type="entry name" value="UVRD / RECB / PCRA DNA HELICASE FAMILY MEMBER"/>
    <property type="match status" value="1"/>
</dbReference>
<evidence type="ECO:0000256" key="7">
    <source>
        <dbReference type="ARBA" id="ARBA00023235"/>
    </source>
</evidence>
<dbReference type="GO" id="GO:0005524">
    <property type="term" value="F:ATP binding"/>
    <property type="evidence" value="ECO:0007669"/>
    <property type="project" value="UniProtKB-UniRule"/>
</dbReference>
<evidence type="ECO:0000256" key="5">
    <source>
        <dbReference type="ARBA" id="ARBA00022840"/>
    </source>
</evidence>
<dbReference type="GO" id="GO:0033202">
    <property type="term" value="C:DNA helicase complex"/>
    <property type="evidence" value="ECO:0007669"/>
    <property type="project" value="TreeGrafter"/>
</dbReference>
<evidence type="ECO:0000256" key="10">
    <source>
        <dbReference type="ARBA" id="ARBA00048988"/>
    </source>
</evidence>
<evidence type="ECO:0000256" key="4">
    <source>
        <dbReference type="ARBA" id="ARBA00022806"/>
    </source>
</evidence>
<evidence type="ECO:0000256" key="6">
    <source>
        <dbReference type="ARBA" id="ARBA00023125"/>
    </source>
</evidence>
<dbReference type="InterPro" id="IPR014017">
    <property type="entry name" value="DNA_helicase_UvrD-like_C"/>
</dbReference>
<dbReference type="GO" id="GO:0043138">
    <property type="term" value="F:3'-5' DNA helicase activity"/>
    <property type="evidence" value="ECO:0007669"/>
    <property type="project" value="UniProtKB-EC"/>
</dbReference>
<reference evidence="14" key="1">
    <citation type="submission" date="2023-05" db="EMBL/GenBank/DDBJ databases">
        <title>Mycoplasma phocimorsus sp. nov., isolated from Scandinavian patients with seal finger or septic arthritis after contact with seals.</title>
        <authorList>
            <person name="Skafte-Holm A."/>
            <person name="Pedersen T.R."/>
            <person name="Froelund M."/>
            <person name="Stegger M."/>
            <person name="Qvortrup K."/>
            <person name="Michaels D.L."/>
            <person name="Brown D.R."/>
            <person name="Jensen J.S."/>
        </authorList>
    </citation>
    <scope>NUCLEOTIDE SEQUENCE</scope>
    <source>
        <strain evidence="14">M5725</strain>
    </source>
</reference>
<dbReference type="CDD" id="cd18807">
    <property type="entry name" value="SF1_C_UvrD"/>
    <property type="match status" value="1"/>
</dbReference>
<dbReference type="InterPro" id="IPR000212">
    <property type="entry name" value="DNA_helicase_UvrD/REP"/>
</dbReference>
<evidence type="ECO:0000256" key="1">
    <source>
        <dbReference type="ARBA" id="ARBA00009922"/>
    </source>
</evidence>
<evidence type="ECO:0000313" key="14">
    <source>
        <dbReference type="EMBL" id="MDJ1645550.1"/>
    </source>
</evidence>
<evidence type="ECO:0000259" key="12">
    <source>
        <dbReference type="PROSITE" id="PS51198"/>
    </source>
</evidence>
<dbReference type="Pfam" id="PF00580">
    <property type="entry name" value="UvrD-helicase"/>
    <property type="match status" value="1"/>
</dbReference>
<protein>
    <recommendedName>
        <fullName evidence="9">DNA 3'-5' helicase</fullName>
        <ecNumber evidence="9">5.6.2.4</ecNumber>
    </recommendedName>
</protein>
<dbReference type="Gene3D" id="3.40.50.300">
    <property type="entry name" value="P-loop containing nucleotide triphosphate hydrolases"/>
    <property type="match status" value="2"/>
</dbReference>
<comment type="catalytic activity">
    <reaction evidence="10">
        <text>ATP + H2O = ADP + phosphate + H(+)</text>
        <dbReference type="Rhea" id="RHEA:13065"/>
        <dbReference type="ChEBI" id="CHEBI:15377"/>
        <dbReference type="ChEBI" id="CHEBI:15378"/>
        <dbReference type="ChEBI" id="CHEBI:30616"/>
        <dbReference type="ChEBI" id="CHEBI:43474"/>
        <dbReference type="ChEBI" id="CHEBI:456216"/>
        <dbReference type="EC" id="5.6.2.4"/>
    </reaction>
</comment>
<evidence type="ECO:0000256" key="9">
    <source>
        <dbReference type="ARBA" id="ARBA00034808"/>
    </source>
</evidence>
<feature type="binding site" evidence="11">
    <location>
        <begin position="34"/>
        <end position="41"/>
    </location>
    <ligand>
        <name>ATP</name>
        <dbReference type="ChEBI" id="CHEBI:30616"/>
    </ligand>
</feature>
<dbReference type="PANTHER" id="PTHR11070:SF2">
    <property type="entry name" value="ATP-DEPENDENT DNA HELICASE SRS2"/>
    <property type="match status" value="1"/>
</dbReference>
<dbReference type="CDD" id="cd17932">
    <property type="entry name" value="DEXQc_UvrD"/>
    <property type="match status" value="1"/>
</dbReference>
<dbReference type="PROSITE" id="PS51198">
    <property type="entry name" value="UVRD_HELICASE_ATP_BIND"/>
    <property type="match status" value="1"/>
</dbReference>
<gene>
    <name evidence="14" type="ORF">QLQ80_00390</name>
</gene>
<dbReference type="Proteomes" id="UP001224428">
    <property type="component" value="Unassembled WGS sequence"/>
</dbReference>
<keyword evidence="14" id="KW-0540">Nuclease</keyword>
<keyword evidence="4 11" id="KW-0347">Helicase</keyword>
<name>A0AAJ1UWK5_9MOLU</name>
<evidence type="ECO:0000256" key="3">
    <source>
        <dbReference type="ARBA" id="ARBA00022801"/>
    </source>
</evidence>
<dbReference type="InterPro" id="IPR027417">
    <property type="entry name" value="P-loop_NTPase"/>
</dbReference>
<evidence type="ECO:0000256" key="8">
    <source>
        <dbReference type="ARBA" id="ARBA00034617"/>
    </source>
</evidence>
<keyword evidence="5 11" id="KW-0067">ATP-binding</keyword>
<dbReference type="GO" id="GO:0000725">
    <property type="term" value="P:recombinational repair"/>
    <property type="evidence" value="ECO:0007669"/>
    <property type="project" value="TreeGrafter"/>
</dbReference>
<dbReference type="Gene3D" id="1.10.486.10">
    <property type="entry name" value="PCRA, domain 4"/>
    <property type="match status" value="1"/>
</dbReference>
<dbReference type="GO" id="GO:0003677">
    <property type="term" value="F:DNA binding"/>
    <property type="evidence" value="ECO:0007669"/>
    <property type="project" value="UniProtKB-KW"/>
</dbReference>
<keyword evidence="14" id="KW-0269">Exonuclease</keyword>
<feature type="domain" description="UvrD-like helicase C-terminal" evidence="13">
    <location>
        <begin position="293"/>
        <end position="573"/>
    </location>
</feature>
<dbReference type="GO" id="GO:0005829">
    <property type="term" value="C:cytosol"/>
    <property type="evidence" value="ECO:0007669"/>
    <property type="project" value="TreeGrafter"/>
</dbReference>
<dbReference type="Gene3D" id="1.10.10.160">
    <property type="match status" value="1"/>
</dbReference>
<comment type="similarity">
    <text evidence="1">Belongs to the helicase family. UvrD subfamily.</text>
</comment>
<organism evidence="14 15">
    <name type="scientific">Mycoplasma phocimorsus</name>
    <dbReference type="NCBI Taxonomy" id="3045839"/>
    <lineage>
        <taxon>Bacteria</taxon>
        <taxon>Bacillati</taxon>
        <taxon>Mycoplasmatota</taxon>
        <taxon>Mollicutes</taxon>
        <taxon>Mycoplasmataceae</taxon>
        <taxon>Mycoplasma</taxon>
    </lineage>
</organism>
<keyword evidence="3 11" id="KW-0378">Hydrolase</keyword>
<dbReference type="InterPro" id="IPR013986">
    <property type="entry name" value="DExx_box_DNA_helicase_dom_sf"/>
</dbReference>
<evidence type="ECO:0000256" key="2">
    <source>
        <dbReference type="ARBA" id="ARBA00022741"/>
    </source>
</evidence>
<keyword evidence="6" id="KW-0238">DNA-binding</keyword>
<dbReference type="Pfam" id="PF13361">
    <property type="entry name" value="UvrD_C"/>
    <property type="match status" value="1"/>
</dbReference>
<evidence type="ECO:0000256" key="11">
    <source>
        <dbReference type="PROSITE-ProRule" id="PRU00560"/>
    </source>
</evidence>
<dbReference type="RefSeq" id="WP_283823810.1">
    <property type="nucleotide sequence ID" value="NZ_JASDAY010000025.1"/>
</dbReference>
<evidence type="ECO:0000259" key="13">
    <source>
        <dbReference type="PROSITE" id="PS51217"/>
    </source>
</evidence>
<sequence>MNQNKQMAEKIISGLNDEQKFAVLHFDSPLRIIASAGSGKTKVITRKILYLINIENVDPSSILAITFTNRAANEMAQRIKSKSYSNSNGLITSTFHSLCAMILRQDIDKIGRKRDFHIVDKKDVKAIINNIQQKLGINNDDLNYKDVIEFIHIAKIKELDLAEYIKDKNNNPDAKLKVKILKLYKEELVKANSLDFHDLLLFTKKLFQENDQIREKWSKKYKYLLVDEFQDTNDVQYYIVKVLSQNAHITIVGDPDQTIYSWRGASVDLMINFDQDFTNCKTIKLSQNYRSTKKIVEAANNLISYNKNRLDKKLYTENVEGEDIEYFRAYDTEAEAKWVVNKINELKKKKNQLKSIAIFYRSNYYSRTFEEELVRANINHKIYGGERFFERKEVKDVLAFLRVLYDKNFLSLDRVINIPTRGIGSVSKAKLFEYAEKFKKSNNEEVKVIDVIKERINHIDFPIKGDKRKQLFKFVKNILKYSKLLKEGKICKTLDEFLEQINYYKYIEDQSSLRGAPINNVNELISSIKAWENENKDKSVREYLEHVALMTSTTDEETTKNYISLMTIHSAKGLQFDNVFIVGMTNDVFPAAKARSKDYFSDEAQKMEEERRLAYVAITRAKKRLFLSDCRGYNYQSETSKTPSYFLKEMGVNIHSSIPKTLSDELEPVEEELSLDDERDLYEGDIVSHSKYGEGIIKEVVGDTVIIDFGFEEGEKQILKNHSSFKLLRRREEI</sequence>
<feature type="domain" description="UvrD-like helicase ATP-binding" evidence="12">
    <location>
        <begin position="13"/>
        <end position="292"/>
    </location>
</feature>
<keyword evidence="15" id="KW-1185">Reference proteome</keyword>
<dbReference type="EC" id="5.6.2.4" evidence="9"/>
<dbReference type="EMBL" id="JASDDP010000006">
    <property type="protein sequence ID" value="MDJ1645550.1"/>
    <property type="molecule type" value="Genomic_DNA"/>
</dbReference>